<organism evidence="2">
    <name type="scientific">mine drainage metagenome</name>
    <dbReference type="NCBI Taxonomy" id="410659"/>
    <lineage>
        <taxon>unclassified sequences</taxon>
        <taxon>metagenomes</taxon>
        <taxon>ecological metagenomes</taxon>
    </lineage>
</organism>
<name>A0A1J5P4E8_9ZZZZ</name>
<comment type="caution">
    <text evidence="2">The sequence shown here is derived from an EMBL/GenBank/DDBJ whole genome shotgun (WGS) entry which is preliminary data.</text>
</comment>
<feature type="compositionally biased region" description="Basic and acidic residues" evidence="1">
    <location>
        <begin position="92"/>
        <end position="102"/>
    </location>
</feature>
<proteinExistence type="predicted"/>
<accession>A0A1J5P4E8</accession>
<evidence type="ECO:0000313" key="2">
    <source>
        <dbReference type="EMBL" id="OIQ66433.1"/>
    </source>
</evidence>
<dbReference type="EMBL" id="MLJW01006606">
    <property type="protein sequence ID" value="OIQ66433.1"/>
    <property type="molecule type" value="Genomic_DNA"/>
</dbReference>
<feature type="region of interest" description="Disordered" evidence="1">
    <location>
        <begin position="78"/>
        <end position="109"/>
    </location>
</feature>
<gene>
    <name evidence="2" type="ORF">GALL_519970</name>
</gene>
<feature type="compositionally biased region" description="Basic residues" evidence="1">
    <location>
        <begin position="183"/>
        <end position="213"/>
    </location>
</feature>
<feature type="region of interest" description="Disordered" evidence="1">
    <location>
        <begin position="151"/>
        <end position="213"/>
    </location>
</feature>
<feature type="compositionally biased region" description="Basic and acidic residues" evidence="1">
    <location>
        <begin position="169"/>
        <end position="180"/>
    </location>
</feature>
<evidence type="ECO:0000256" key="1">
    <source>
        <dbReference type="SAM" id="MobiDB-lite"/>
    </source>
</evidence>
<reference evidence="2" key="1">
    <citation type="submission" date="2016-10" db="EMBL/GenBank/DDBJ databases">
        <title>Sequence of Gallionella enrichment culture.</title>
        <authorList>
            <person name="Poehlein A."/>
            <person name="Muehling M."/>
            <person name="Daniel R."/>
        </authorList>
    </citation>
    <scope>NUCLEOTIDE SEQUENCE</scope>
</reference>
<protein>
    <submittedName>
        <fullName evidence="2">Uncharacterized protein</fullName>
    </submittedName>
</protein>
<dbReference type="AlphaFoldDB" id="A0A1J5P4E8"/>
<feature type="region of interest" description="Disordered" evidence="1">
    <location>
        <begin position="1"/>
        <end position="38"/>
    </location>
</feature>
<sequence length="213" mass="23865">MSGDPAGHAARPHQFERRKQPPALVTPENAAGNQLPGHRRCVQPLAAEAARDPQALTQLADLRHAMHGLAHRATPHVRDLDLPEPGKNCADPARDGGRETRRPGVPGGFGARPYQLVAIHDPEMIDAIRVGHRSLECDRLGKALAERRRYRGVAPDRQQRFRQPPQGRAEMDVAGEHDVRSAQPRRGRVRSWTRHRPPGGRNPRWAHRNRRFA</sequence>